<feature type="transmembrane region" description="Helical" evidence="1">
    <location>
        <begin position="20"/>
        <end position="38"/>
    </location>
</feature>
<comment type="caution">
    <text evidence="2">The sequence shown here is derived from an EMBL/GenBank/DDBJ whole genome shotgun (WGS) entry which is preliminary data.</text>
</comment>
<protein>
    <submittedName>
        <fullName evidence="2">Uncharacterized protein</fullName>
    </submittedName>
</protein>
<name>A0A8X6U108_NEPPI</name>
<dbReference type="AlphaFoldDB" id="A0A8X6U108"/>
<organism evidence="2 3">
    <name type="scientific">Nephila pilipes</name>
    <name type="common">Giant wood spider</name>
    <name type="synonym">Nephila maculata</name>
    <dbReference type="NCBI Taxonomy" id="299642"/>
    <lineage>
        <taxon>Eukaryota</taxon>
        <taxon>Metazoa</taxon>
        <taxon>Ecdysozoa</taxon>
        <taxon>Arthropoda</taxon>
        <taxon>Chelicerata</taxon>
        <taxon>Arachnida</taxon>
        <taxon>Araneae</taxon>
        <taxon>Araneomorphae</taxon>
        <taxon>Entelegynae</taxon>
        <taxon>Araneoidea</taxon>
        <taxon>Nephilidae</taxon>
        <taxon>Nephila</taxon>
    </lineage>
</organism>
<dbReference type="EMBL" id="BMAW01022663">
    <property type="protein sequence ID" value="GFT78805.1"/>
    <property type="molecule type" value="Genomic_DNA"/>
</dbReference>
<keyword evidence="1" id="KW-1133">Transmembrane helix</keyword>
<dbReference type="Proteomes" id="UP000887013">
    <property type="component" value="Unassembled WGS sequence"/>
</dbReference>
<keyword evidence="1" id="KW-0812">Transmembrane</keyword>
<evidence type="ECO:0000313" key="2">
    <source>
        <dbReference type="EMBL" id="GFT78805.1"/>
    </source>
</evidence>
<accession>A0A8X6U108</accession>
<sequence>MVTGVYQRLSAMGFVWSVDIWGQLYEGIPKVLLYWIIFMTSLMEWRRTCCELIVRYPIPKEVQPDVFFFNFWNIFTTSSRLWIAR</sequence>
<evidence type="ECO:0000256" key="1">
    <source>
        <dbReference type="SAM" id="Phobius"/>
    </source>
</evidence>
<keyword evidence="3" id="KW-1185">Reference proteome</keyword>
<keyword evidence="1" id="KW-0472">Membrane</keyword>
<reference evidence="2" key="1">
    <citation type="submission" date="2020-08" db="EMBL/GenBank/DDBJ databases">
        <title>Multicomponent nature underlies the extraordinary mechanical properties of spider dragline silk.</title>
        <authorList>
            <person name="Kono N."/>
            <person name="Nakamura H."/>
            <person name="Mori M."/>
            <person name="Yoshida Y."/>
            <person name="Ohtoshi R."/>
            <person name="Malay A.D."/>
            <person name="Moran D.A.P."/>
            <person name="Tomita M."/>
            <person name="Numata K."/>
            <person name="Arakawa K."/>
        </authorList>
    </citation>
    <scope>NUCLEOTIDE SEQUENCE</scope>
</reference>
<evidence type="ECO:0000313" key="3">
    <source>
        <dbReference type="Proteomes" id="UP000887013"/>
    </source>
</evidence>
<proteinExistence type="predicted"/>
<gene>
    <name evidence="2" type="ORF">NPIL_564091</name>
</gene>